<dbReference type="RefSeq" id="WP_347918376.1">
    <property type="nucleotide sequence ID" value="NZ_JBDXMX010000001.1"/>
</dbReference>
<feature type="transmembrane region" description="Helical" evidence="2">
    <location>
        <begin position="76"/>
        <end position="98"/>
    </location>
</feature>
<organism evidence="3 4">
    <name type="scientific">Citricoccus nitrophenolicus</name>
    <dbReference type="NCBI Taxonomy" id="863575"/>
    <lineage>
        <taxon>Bacteria</taxon>
        <taxon>Bacillati</taxon>
        <taxon>Actinomycetota</taxon>
        <taxon>Actinomycetes</taxon>
        <taxon>Micrococcales</taxon>
        <taxon>Micrococcaceae</taxon>
        <taxon>Citricoccus</taxon>
    </lineage>
</organism>
<protein>
    <submittedName>
        <fullName evidence="3">Uncharacterized protein</fullName>
    </submittedName>
</protein>
<keyword evidence="2" id="KW-0472">Membrane</keyword>
<keyword evidence="2" id="KW-1133">Transmembrane helix</keyword>
<evidence type="ECO:0000313" key="3">
    <source>
        <dbReference type="EMBL" id="MEO9246368.1"/>
    </source>
</evidence>
<feature type="region of interest" description="Disordered" evidence="1">
    <location>
        <begin position="133"/>
        <end position="153"/>
    </location>
</feature>
<comment type="caution">
    <text evidence="3">The sequence shown here is derived from an EMBL/GenBank/DDBJ whole genome shotgun (WGS) entry which is preliminary data.</text>
</comment>
<evidence type="ECO:0000313" key="4">
    <source>
        <dbReference type="Proteomes" id="UP001484097"/>
    </source>
</evidence>
<sequence>MHITPRLRRALGMGLATGAASAIPLWRIPRAPLVLSTGGLAAVAAAGGSALAMDRMRREEEVQGTAGPAKPLARRIAAPALIGTVAGGVAAGAMWFTAVSDRWAEAFVARLGARHPRATYAVAAGVLTGALEYADSSQQKPSAPPSTPAGEKA</sequence>
<name>A0ABV0IEF2_9MICC</name>
<feature type="transmembrane region" description="Helical" evidence="2">
    <location>
        <begin position="32"/>
        <end position="53"/>
    </location>
</feature>
<gene>
    <name evidence="3" type="ORF">ABDK96_01565</name>
</gene>
<proteinExistence type="predicted"/>
<dbReference type="EMBL" id="JBDXMX010000001">
    <property type="protein sequence ID" value="MEO9246368.1"/>
    <property type="molecule type" value="Genomic_DNA"/>
</dbReference>
<keyword evidence="4" id="KW-1185">Reference proteome</keyword>
<keyword evidence="2" id="KW-0812">Transmembrane</keyword>
<evidence type="ECO:0000256" key="2">
    <source>
        <dbReference type="SAM" id="Phobius"/>
    </source>
</evidence>
<reference evidence="3 4" key="1">
    <citation type="submission" date="2024-05" db="EMBL/GenBank/DDBJ databases">
        <authorList>
            <person name="Yi C."/>
        </authorList>
    </citation>
    <scope>NUCLEOTIDE SEQUENCE [LARGE SCALE GENOMIC DNA]</scope>
    <source>
        <strain evidence="3 4">XS13</strain>
    </source>
</reference>
<accession>A0ABV0IEF2</accession>
<dbReference type="Proteomes" id="UP001484097">
    <property type="component" value="Unassembled WGS sequence"/>
</dbReference>
<evidence type="ECO:0000256" key="1">
    <source>
        <dbReference type="SAM" id="MobiDB-lite"/>
    </source>
</evidence>